<feature type="compositionally biased region" description="Low complexity" evidence="1">
    <location>
        <begin position="91"/>
        <end position="106"/>
    </location>
</feature>
<dbReference type="Proteomes" id="UP001295444">
    <property type="component" value="Chromosome 04"/>
</dbReference>
<gene>
    <name evidence="2" type="ORF">PECUL_23A031533</name>
</gene>
<accession>A0AAD1S2R7</accession>
<evidence type="ECO:0000313" key="3">
    <source>
        <dbReference type="Proteomes" id="UP001295444"/>
    </source>
</evidence>
<dbReference type="AlphaFoldDB" id="A0AAD1S2R7"/>
<proteinExistence type="predicted"/>
<feature type="region of interest" description="Disordered" evidence="1">
    <location>
        <begin position="57"/>
        <end position="106"/>
    </location>
</feature>
<evidence type="ECO:0000313" key="2">
    <source>
        <dbReference type="EMBL" id="CAH2285225.1"/>
    </source>
</evidence>
<evidence type="ECO:0000256" key="1">
    <source>
        <dbReference type="SAM" id="MobiDB-lite"/>
    </source>
</evidence>
<protein>
    <submittedName>
        <fullName evidence="2">Uncharacterized protein</fullName>
    </submittedName>
</protein>
<name>A0AAD1S2R7_PELCU</name>
<reference evidence="2" key="1">
    <citation type="submission" date="2022-03" db="EMBL/GenBank/DDBJ databases">
        <authorList>
            <person name="Alioto T."/>
            <person name="Alioto T."/>
            <person name="Gomez Garrido J."/>
        </authorList>
    </citation>
    <scope>NUCLEOTIDE SEQUENCE</scope>
</reference>
<dbReference type="EMBL" id="OW240915">
    <property type="protein sequence ID" value="CAH2285225.1"/>
    <property type="molecule type" value="Genomic_DNA"/>
</dbReference>
<keyword evidence="3" id="KW-1185">Reference proteome</keyword>
<sequence length="133" mass="13796">MHNFQVSLRFQTVLSCCLTVAASMHRLILGAAAILGCSTRSLSGLFTSLFAQRDLRLPGGVRDNPPGPQGGGERGPLPACGRTRRTKRGRSAISPARASRRAAIPSAQQSALPVGYGPTAAPSVVAQVPSAFS</sequence>
<organism evidence="2 3">
    <name type="scientific">Pelobates cultripes</name>
    <name type="common">Western spadefoot toad</name>
    <dbReference type="NCBI Taxonomy" id="61616"/>
    <lineage>
        <taxon>Eukaryota</taxon>
        <taxon>Metazoa</taxon>
        <taxon>Chordata</taxon>
        <taxon>Craniata</taxon>
        <taxon>Vertebrata</taxon>
        <taxon>Euteleostomi</taxon>
        <taxon>Amphibia</taxon>
        <taxon>Batrachia</taxon>
        <taxon>Anura</taxon>
        <taxon>Pelobatoidea</taxon>
        <taxon>Pelobatidae</taxon>
        <taxon>Pelobates</taxon>
    </lineage>
</organism>